<keyword evidence="1" id="KW-0408">Iron</keyword>
<keyword evidence="1" id="KW-0411">Iron-sulfur</keyword>
<keyword evidence="3" id="KW-0227">DNA damage</keyword>
<dbReference type="SMART" id="SM00491">
    <property type="entry name" value="HELICc2"/>
    <property type="match status" value="1"/>
</dbReference>
<sequence length="1116" mass="131599">MYTIKIDYHKPFKDGISGKVIELRDHQIKAIKAVFSKIKSRQNGYICIAKGCGNSTTSFRLAQLLENKHHKVVYLTSPDILRKLPSAISFRKGSSLIKNFNNKNLICTTNGILFNALKKSRKKFNREKCIFIYDECRWACTNNKHELFKSLFNNSLFYGFTNSPIYMNTSIYDKTSKKIFSNELYSYNLKDALNDGYQTPFKIKYFNVPTDSKKRVSIVSNYIIRKETDFKGILITSLNQIHHYYNYFKENSNLKIATFYSAKSDSSKKKFKEYLEDYNKTFKTSFNLNENQKIRDHIFNNQNINLLIISYADYIKEIDLTNVNAIYFDKIYENILNTILDINNRCNNLITAHLFRNVKSEIDNNLKLLNENHPSEKPRLKKYSNYIKEFNKNITTIQNKLPSPFDFYNLKEKDKETISNLIDISEYNLKNAKTFLKFSEKKLRIGIDLFNKYSEANYNYKQESIEKDNNLKFKLVKTDLINEEYIQNLLEGKIEEIPVADEYQITEEDFEDDSWKSDALKVYQYWKNKDSFENESASIESVQNSIADSYDKNQKKSTKSSSEKYAFSKWKYSNWIKVYEEVKETFPFDKPRSGQLETISEIQHAINKGYKYIILEAGTGTGKSVIAATLAMLQGNSYILTSTKQLQKQYLKDFEGHGFKEVKGRQNFDCKVIKSTCKEGKCQIDDYNCPYGITKRKSDGTKQAYKYLYWKSSTHCNYYQQKIDGLNCPHIITNYAYALVELNNVNDFLKRDLLVLDEAHNVEDILMDFLTLEFEREELKENLQINLSKKVIDTLKKKGQNHWIKFAERILSKYNEEYESLSKLVKNSKKDLSAIQSKIFTLKDNIKEIEFFITQINRYPNEWVMNYDNRNLKLSFKPIKVDKYAKDFLFRYGNVCLFMSATILDPKQFSKWLGIKEHEIYTVRRKSPFNIKRHPIYTKNSVDMNYRKLRENAPSTIPMIKEILDKHSKDKGLIHSISYNCGKYIKNHVINNRLIIHDSKNREKIIKEFEETASPKVLISPSMNEGVDLPYDNCRFQIIYKIPYPNITDKQIEKRKDMDMNWYIYKTAIYLLQTYGRGMRAEDDSCVTYIVDSRLTNFIYKNRRLIPDYFIDAIQN</sequence>
<evidence type="ECO:0000256" key="4">
    <source>
        <dbReference type="ARBA" id="ARBA00022801"/>
    </source>
</evidence>
<keyword evidence="1" id="KW-0004">4Fe-4S</keyword>
<evidence type="ECO:0000259" key="8">
    <source>
        <dbReference type="PROSITE" id="PS51193"/>
    </source>
</evidence>
<evidence type="ECO:0000256" key="5">
    <source>
        <dbReference type="ARBA" id="ARBA00022840"/>
    </source>
</evidence>
<protein>
    <submittedName>
        <fullName evidence="9">Type-1 restriction enzyme R protein</fullName>
        <ecNumber evidence="9">3.1.21.3</ecNumber>
    </submittedName>
</protein>
<keyword evidence="7" id="KW-0175">Coiled coil</keyword>
<dbReference type="InterPro" id="IPR014001">
    <property type="entry name" value="Helicase_ATP-bd"/>
</dbReference>
<dbReference type="Pfam" id="PF18766">
    <property type="entry name" value="SWI2_SNF2"/>
    <property type="match status" value="1"/>
</dbReference>
<organism evidence="9 10">
    <name type="scientific">Methanobrevibacter woesei</name>
    <dbReference type="NCBI Taxonomy" id="190976"/>
    <lineage>
        <taxon>Archaea</taxon>
        <taxon>Methanobacteriati</taxon>
        <taxon>Methanobacteriota</taxon>
        <taxon>Methanomada group</taxon>
        <taxon>Methanobacteria</taxon>
        <taxon>Methanobacteriales</taxon>
        <taxon>Methanobacteriaceae</taxon>
        <taxon>Methanobrevibacter</taxon>
    </lineage>
</organism>
<name>A0A2U1S935_9EURY</name>
<dbReference type="GO" id="GO:0009035">
    <property type="term" value="F:type I site-specific deoxyribonuclease activity"/>
    <property type="evidence" value="ECO:0007669"/>
    <property type="project" value="UniProtKB-EC"/>
</dbReference>
<dbReference type="GO" id="GO:0003677">
    <property type="term" value="F:DNA binding"/>
    <property type="evidence" value="ECO:0007669"/>
    <property type="project" value="InterPro"/>
</dbReference>
<dbReference type="InterPro" id="IPR006935">
    <property type="entry name" value="Helicase/UvrB_N"/>
</dbReference>
<keyword evidence="4 9" id="KW-0378">Hydrolase</keyword>
<dbReference type="InterPro" id="IPR045028">
    <property type="entry name" value="DinG/Rad3-like"/>
</dbReference>
<dbReference type="InterPro" id="IPR027417">
    <property type="entry name" value="P-loop_NTPase"/>
</dbReference>
<dbReference type="EMBL" id="MZGU01000002">
    <property type="protein sequence ID" value="PWB86969.1"/>
    <property type="molecule type" value="Genomic_DNA"/>
</dbReference>
<dbReference type="Gene3D" id="3.40.50.300">
    <property type="entry name" value="P-loop containing nucleotide triphosphate hydrolases"/>
    <property type="match status" value="3"/>
</dbReference>
<accession>A0A2U1S935</accession>
<dbReference type="SMART" id="SM00488">
    <property type="entry name" value="DEXDc2"/>
    <property type="match status" value="1"/>
</dbReference>
<proteinExistence type="predicted"/>
<dbReference type="EC" id="3.1.21.3" evidence="9"/>
<dbReference type="GO" id="GO:0016818">
    <property type="term" value="F:hydrolase activity, acting on acid anhydrides, in phosphorus-containing anhydrides"/>
    <property type="evidence" value="ECO:0007669"/>
    <property type="project" value="InterPro"/>
</dbReference>
<keyword evidence="10" id="KW-1185">Reference proteome</keyword>
<dbReference type="PANTHER" id="PTHR11472">
    <property type="entry name" value="DNA REPAIR DEAD HELICASE RAD3/XP-D SUBFAMILY MEMBER"/>
    <property type="match status" value="1"/>
</dbReference>
<evidence type="ECO:0000313" key="10">
    <source>
        <dbReference type="Proteomes" id="UP000245577"/>
    </source>
</evidence>
<feature type="domain" description="Helicase ATP-binding" evidence="8">
    <location>
        <begin position="581"/>
        <end position="814"/>
    </location>
</feature>
<feature type="coiled-coil region" evidence="7">
    <location>
        <begin position="804"/>
        <end position="831"/>
    </location>
</feature>
<dbReference type="SUPFAM" id="SSF52540">
    <property type="entry name" value="P-loop containing nucleoside triphosphate hydrolases"/>
    <property type="match status" value="2"/>
</dbReference>
<dbReference type="InterPro" id="IPR006554">
    <property type="entry name" value="Helicase-like_DEXD_c2"/>
</dbReference>
<dbReference type="GO" id="GO:0005524">
    <property type="term" value="F:ATP binding"/>
    <property type="evidence" value="ECO:0007669"/>
    <property type="project" value="UniProtKB-KW"/>
</dbReference>
<dbReference type="AlphaFoldDB" id="A0A2U1S935"/>
<keyword evidence="5" id="KW-0067">ATP-binding</keyword>
<dbReference type="PROSITE" id="PS51193">
    <property type="entry name" value="HELICASE_ATP_BIND_2"/>
    <property type="match status" value="1"/>
</dbReference>
<dbReference type="GO" id="GO:0051539">
    <property type="term" value="F:4 iron, 4 sulfur cluster binding"/>
    <property type="evidence" value="ECO:0007669"/>
    <property type="project" value="UniProtKB-KW"/>
</dbReference>
<dbReference type="OrthoDB" id="76985at2157"/>
<dbReference type="Pfam" id="PF13307">
    <property type="entry name" value="Helicase_C_2"/>
    <property type="match status" value="1"/>
</dbReference>
<dbReference type="Pfam" id="PF04851">
    <property type="entry name" value="ResIII"/>
    <property type="match status" value="1"/>
</dbReference>
<evidence type="ECO:0000313" key="9">
    <source>
        <dbReference type="EMBL" id="PWB86969.1"/>
    </source>
</evidence>
<keyword evidence="1" id="KW-0479">Metal-binding</keyword>
<evidence type="ECO:0000256" key="1">
    <source>
        <dbReference type="ARBA" id="ARBA00022485"/>
    </source>
</evidence>
<dbReference type="RefSeq" id="WP_116668920.1">
    <property type="nucleotide sequence ID" value="NZ_MZGU01000002.1"/>
</dbReference>
<dbReference type="InterPro" id="IPR040980">
    <property type="entry name" value="SWI2_SNF2"/>
</dbReference>
<dbReference type="Proteomes" id="UP000245577">
    <property type="component" value="Unassembled WGS sequence"/>
</dbReference>
<dbReference type="InterPro" id="IPR006555">
    <property type="entry name" value="ATP-dep_Helicase_C"/>
</dbReference>
<evidence type="ECO:0000256" key="2">
    <source>
        <dbReference type="ARBA" id="ARBA00022741"/>
    </source>
</evidence>
<evidence type="ECO:0000256" key="6">
    <source>
        <dbReference type="ARBA" id="ARBA00023204"/>
    </source>
</evidence>
<dbReference type="SMART" id="SM00487">
    <property type="entry name" value="DEXDc"/>
    <property type="match status" value="1"/>
</dbReference>
<evidence type="ECO:0000256" key="3">
    <source>
        <dbReference type="ARBA" id="ARBA00022763"/>
    </source>
</evidence>
<dbReference type="GO" id="GO:0003678">
    <property type="term" value="F:DNA helicase activity"/>
    <property type="evidence" value="ECO:0007669"/>
    <property type="project" value="InterPro"/>
</dbReference>
<comment type="caution">
    <text evidence="9">The sequence shown here is derived from an EMBL/GenBank/DDBJ whole genome shotgun (WGS) entry which is preliminary data.</text>
</comment>
<reference evidence="9 10" key="1">
    <citation type="submission" date="2017-03" db="EMBL/GenBank/DDBJ databases">
        <title>Genome sequence of Methanobrevibacter wosei.</title>
        <authorList>
            <person name="Poehlein A."/>
            <person name="Seedorf H."/>
            <person name="Daniel R."/>
        </authorList>
    </citation>
    <scope>NUCLEOTIDE SEQUENCE [LARGE SCALE GENOMIC DNA]</scope>
    <source>
        <strain evidence="9 10">DSM 11979</strain>
    </source>
</reference>
<evidence type="ECO:0000256" key="7">
    <source>
        <dbReference type="SAM" id="Coils"/>
    </source>
</evidence>
<dbReference type="PANTHER" id="PTHR11472:SF34">
    <property type="entry name" value="REGULATOR OF TELOMERE ELONGATION HELICASE 1"/>
    <property type="match status" value="1"/>
</dbReference>
<keyword evidence="6" id="KW-0234">DNA repair</keyword>
<gene>
    <name evidence="9" type="primary">hsdR_2</name>
    <name evidence="9" type="ORF">MBBWO_00830</name>
</gene>
<dbReference type="GO" id="GO:0006281">
    <property type="term" value="P:DNA repair"/>
    <property type="evidence" value="ECO:0007669"/>
    <property type="project" value="UniProtKB-KW"/>
</dbReference>
<dbReference type="InterPro" id="IPR014013">
    <property type="entry name" value="Helic_SF1/SF2_ATP-bd_DinG/Rad3"/>
</dbReference>
<keyword evidence="2" id="KW-0547">Nucleotide-binding</keyword>